<dbReference type="EMBL" id="VNWK01000033">
    <property type="protein sequence ID" value="TXJ92111.1"/>
    <property type="molecule type" value="Genomic_DNA"/>
</dbReference>
<feature type="domain" description="DUF2007" evidence="1">
    <location>
        <begin position="5"/>
        <end position="68"/>
    </location>
</feature>
<evidence type="ECO:0000259" key="1">
    <source>
        <dbReference type="Pfam" id="PF09413"/>
    </source>
</evidence>
<gene>
    <name evidence="2" type="ORF">D2V05_14970</name>
    <name evidence="3" type="ORF">FQ017_14835</name>
</gene>
<keyword evidence="5" id="KW-1185">Reference proteome</keyword>
<dbReference type="Proteomes" id="UP000321621">
    <property type="component" value="Unassembled WGS sequence"/>
</dbReference>
<dbReference type="Gene3D" id="3.30.70.790">
    <property type="entry name" value="UreE, C-terminal domain"/>
    <property type="match status" value="1"/>
</dbReference>
<dbReference type="Pfam" id="PF09413">
    <property type="entry name" value="DUF2007"/>
    <property type="match status" value="1"/>
</dbReference>
<dbReference type="SUPFAM" id="SSF54913">
    <property type="entry name" value="GlnB-like"/>
    <property type="match status" value="1"/>
</dbReference>
<sequence length="71" mass="8254">MSWVTIKSSHYETDLLPLKSRLEAEGIQCFLRNEHTSQIMSHMATFVTELQVAEEDMEKVREIMTEIENAP</sequence>
<evidence type="ECO:0000313" key="5">
    <source>
        <dbReference type="Proteomes" id="UP000321621"/>
    </source>
</evidence>
<evidence type="ECO:0000313" key="3">
    <source>
        <dbReference type="EMBL" id="TXJ92111.1"/>
    </source>
</evidence>
<dbReference type="Proteomes" id="UP000266691">
    <property type="component" value="Unassembled WGS sequence"/>
</dbReference>
<comment type="caution">
    <text evidence="2">The sequence shown here is derived from an EMBL/GenBank/DDBJ whole genome shotgun (WGS) entry which is preliminary data.</text>
</comment>
<dbReference type="EMBL" id="QXFI01000033">
    <property type="protein sequence ID" value="RIV42915.1"/>
    <property type="molecule type" value="Genomic_DNA"/>
</dbReference>
<proteinExistence type="predicted"/>
<accession>A0A3A1NK10</accession>
<organism evidence="2 4">
    <name type="scientific">Flagellimonas pelagia</name>
    <dbReference type="NCBI Taxonomy" id="2306998"/>
    <lineage>
        <taxon>Bacteria</taxon>
        <taxon>Pseudomonadati</taxon>
        <taxon>Bacteroidota</taxon>
        <taxon>Flavobacteriia</taxon>
        <taxon>Flavobacteriales</taxon>
        <taxon>Flavobacteriaceae</taxon>
        <taxon>Flagellimonas</taxon>
    </lineage>
</organism>
<protein>
    <submittedName>
        <fullName evidence="2">DUF2007 domain-containing protein</fullName>
    </submittedName>
</protein>
<dbReference type="OrthoDB" id="8480302at2"/>
<reference evidence="3 5" key="2">
    <citation type="submission" date="2019-07" db="EMBL/GenBank/DDBJ databases">
        <title>Draft genome of two Muricauda strains isolated from deep sea.</title>
        <authorList>
            <person name="Sun C."/>
        </authorList>
    </citation>
    <scope>NUCLEOTIDE SEQUENCE [LARGE SCALE GENOMIC DNA]</scope>
    <source>
        <strain evidence="3 5">72</strain>
    </source>
</reference>
<dbReference type="AlphaFoldDB" id="A0A3A1NK10"/>
<reference evidence="2 4" key="1">
    <citation type="submission" date="2018-08" db="EMBL/GenBank/DDBJ databases">
        <title>Proposal of Muricauda 72 sp.nov. and Muricauda NH166 sp.nov., isolated from seawater.</title>
        <authorList>
            <person name="Cheng H."/>
            <person name="Wu Y.-H."/>
            <person name="Guo L.-L."/>
            <person name="Xu X.-W."/>
        </authorList>
    </citation>
    <scope>NUCLEOTIDE SEQUENCE [LARGE SCALE GENOMIC DNA]</scope>
    <source>
        <strain evidence="2 4">72</strain>
    </source>
</reference>
<dbReference type="InterPro" id="IPR018551">
    <property type="entry name" value="DUF2007"/>
</dbReference>
<evidence type="ECO:0000313" key="4">
    <source>
        <dbReference type="Proteomes" id="UP000266691"/>
    </source>
</evidence>
<dbReference type="RefSeq" id="WP_119648403.1">
    <property type="nucleotide sequence ID" value="NZ_QXFI01000033.1"/>
</dbReference>
<dbReference type="InterPro" id="IPR011322">
    <property type="entry name" value="N-reg_PII-like_a/b"/>
</dbReference>
<evidence type="ECO:0000313" key="2">
    <source>
        <dbReference type="EMBL" id="RIV42915.1"/>
    </source>
</evidence>
<name>A0A3A1NK10_9FLAO</name>